<dbReference type="EMBL" id="SRYG01000015">
    <property type="protein sequence ID" value="TGY65597.1"/>
    <property type="molecule type" value="Genomic_DNA"/>
</dbReference>
<comment type="caution">
    <text evidence="1">The sequence shown here is derived from an EMBL/GenBank/DDBJ whole genome shotgun (WGS) entry which is preliminary data.</text>
</comment>
<reference evidence="1" key="1">
    <citation type="submission" date="2019-04" db="EMBL/GenBank/DDBJ databases">
        <title>Microbes associate with the intestines of laboratory mice.</title>
        <authorList>
            <person name="Navarre W."/>
            <person name="Wong E."/>
            <person name="Huang K."/>
            <person name="Tropini C."/>
            <person name="Ng K."/>
            <person name="Yu B."/>
        </authorList>
    </citation>
    <scope>NUCLEOTIDE SEQUENCE</scope>
    <source>
        <strain evidence="1">NM09_H32</strain>
    </source>
</reference>
<organism evidence="1 2">
    <name type="scientific">Dubosiella muris</name>
    <dbReference type="NCBI Taxonomy" id="3038133"/>
    <lineage>
        <taxon>Bacteria</taxon>
        <taxon>Bacillati</taxon>
        <taxon>Bacillota</taxon>
        <taxon>Erysipelotrichia</taxon>
        <taxon>Erysipelotrichales</taxon>
        <taxon>Erysipelotrichaceae</taxon>
        <taxon>Dubosiella</taxon>
    </lineage>
</organism>
<evidence type="ECO:0000313" key="2">
    <source>
        <dbReference type="Proteomes" id="UP000308836"/>
    </source>
</evidence>
<dbReference type="Proteomes" id="UP000308836">
    <property type="component" value="Unassembled WGS sequence"/>
</dbReference>
<proteinExistence type="predicted"/>
<accession>A0AC61R676</accession>
<gene>
    <name evidence="1" type="ORF">E5336_07855</name>
</gene>
<evidence type="ECO:0000313" key="1">
    <source>
        <dbReference type="EMBL" id="TGY65597.1"/>
    </source>
</evidence>
<keyword evidence="2" id="KW-1185">Reference proteome</keyword>
<keyword evidence="1" id="KW-0378">Hydrolase</keyword>
<sequence length="304" mass="34738">MFMWILIILLIVAATAGLLFLIGHVFYSVCLYMKNDKQYITGPIVMDKRTQKYEKIFLTYGPQDVYLTNRQGLRLHGIEVDQHASKWAILMHGYMGRNGELVDVADFFLEEGYNVLSLSQRAHNKSEGKAVSMGYYESDDLVDWIRYVVQKDPNCSIVLYGVSMGAATVMMSLAKNLPANVKACIEDCGYTSAWDEFSYQLKKMAHLPPFPVVHVASLITKLRGGFRFKDADPLGAVHRSHIPTLFIHGTKDEFVPTHMVFKLYHFAHYPKQLLLIEGGEHAIARYQDPALYFSTLREWIHTYV</sequence>
<name>A0AC61R676_9FIRM</name>
<protein>
    <submittedName>
        <fullName evidence="1">Alpha/beta hydrolase</fullName>
    </submittedName>
</protein>